<evidence type="ECO:0000256" key="1">
    <source>
        <dbReference type="ARBA" id="ARBA00001966"/>
    </source>
</evidence>
<evidence type="ECO:0000313" key="9">
    <source>
        <dbReference type="EMBL" id="ALU11636.1"/>
    </source>
</evidence>
<dbReference type="PANTHER" id="PTHR36923">
    <property type="entry name" value="FERREDOXIN"/>
    <property type="match status" value="1"/>
</dbReference>
<organism evidence="9 10">
    <name type="scientific">Ignicoccus islandicus DSM 13165</name>
    <dbReference type="NCBI Taxonomy" id="940295"/>
    <lineage>
        <taxon>Archaea</taxon>
        <taxon>Thermoproteota</taxon>
        <taxon>Thermoprotei</taxon>
        <taxon>Desulfurococcales</taxon>
        <taxon>Desulfurococcaceae</taxon>
        <taxon>Ignicoccus</taxon>
    </lineage>
</organism>
<dbReference type="PROSITE" id="PS51379">
    <property type="entry name" value="4FE4S_FER_2"/>
    <property type="match status" value="1"/>
</dbReference>
<name>A0A0U2U656_9CREN</name>
<keyword evidence="10" id="KW-1185">Reference proteome</keyword>
<keyword evidence="5 7" id="KW-0408">Iron</keyword>
<gene>
    <name evidence="9" type="ORF">EYM_03265</name>
</gene>
<evidence type="ECO:0000313" key="10">
    <source>
        <dbReference type="Proteomes" id="UP000060778"/>
    </source>
</evidence>
<dbReference type="Pfam" id="PF13370">
    <property type="entry name" value="Fer4_13"/>
    <property type="match status" value="1"/>
</dbReference>
<dbReference type="PRINTS" id="PR00352">
    <property type="entry name" value="3FE4SFRDOXIN"/>
</dbReference>
<protein>
    <recommendedName>
        <fullName evidence="7">Ferredoxin</fullName>
    </recommendedName>
</protein>
<dbReference type="GO" id="GO:0005506">
    <property type="term" value="F:iron ion binding"/>
    <property type="evidence" value="ECO:0007669"/>
    <property type="project" value="UniProtKB-UniRule"/>
</dbReference>
<dbReference type="InterPro" id="IPR001080">
    <property type="entry name" value="3Fe4S_ferredoxin"/>
</dbReference>
<evidence type="ECO:0000256" key="3">
    <source>
        <dbReference type="ARBA" id="ARBA00022723"/>
    </source>
</evidence>
<proteinExistence type="predicted"/>
<comment type="cofactor">
    <cofactor evidence="1">
        <name>[4Fe-4S] cluster</name>
        <dbReference type="ChEBI" id="CHEBI:49883"/>
    </cofactor>
</comment>
<dbReference type="AlphaFoldDB" id="A0A0U2U656"/>
<evidence type="ECO:0000256" key="4">
    <source>
        <dbReference type="ARBA" id="ARBA00022982"/>
    </source>
</evidence>
<dbReference type="PATRIC" id="fig|940295.4.peg.633"/>
<dbReference type="GO" id="GO:0051536">
    <property type="term" value="F:iron-sulfur cluster binding"/>
    <property type="evidence" value="ECO:0007669"/>
    <property type="project" value="UniProtKB-KW"/>
</dbReference>
<dbReference type="Proteomes" id="UP000060778">
    <property type="component" value="Chromosome"/>
</dbReference>
<evidence type="ECO:0000256" key="2">
    <source>
        <dbReference type="ARBA" id="ARBA00022448"/>
    </source>
</evidence>
<evidence type="ECO:0000256" key="5">
    <source>
        <dbReference type="ARBA" id="ARBA00023004"/>
    </source>
</evidence>
<dbReference type="PANTHER" id="PTHR36923:SF3">
    <property type="entry name" value="FERREDOXIN"/>
    <property type="match status" value="1"/>
</dbReference>
<reference evidence="9 10" key="1">
    <citation type="submission" date="2013-11" db="EMBL/GenBank/DDBJ databases">
        <title>Comparative genomics of Ignicoccus.</title>
        <authorList>
            <person name="Podar M."/>
        </authorList>
    </citation>
    <scope>NUCLEOTIDE SEQUENCE [LARGE SCALE GENOMIC DNA]</scope>
    <source>
        <strain evidence="9 10">DSM 13165</strain>
    </source>
</reference>
<feature type="domain" description="4Fe-4S ferredoxin-type" evidence="8">
    <location>
        <begin position="4"/>
        <end position="32"/>
    </location>
</feature>
<dbReference type="STRING" id="940295.EYM_03265"/>
<keyword evidence="3 7" id="KW-0479">Metal-binding</keyword>
<comment type="function">
    <text evidence="7">Ferredoxins are iron-sulfur proteins that transfer electrons in a wide variety of metabolic reactions.</text>
</comment>
<dbReference type="InterPro" id="IPR051269">
    <property type="entry name" value="Fe-S_cluster_ET"/>
</dbReference>
<evidence type="ECO:0000259" key="8">
    <source>
        <dbReference type="PROSITE" id="PS51379"/>
    </source>
</evidence>
<keyword evidence="4 7" id="KW-0249">Electron transport</keyword>
<keyword evidence="6 7" id="KW-0411">Iron-sulfur</keyword>
<dbReference type="KEGG" id="iis:EYM_03265"/>
<dbReference type="SUPFAM" id="SSF54862">
    <property type="entry name" value="4Fe-4S ferredoxins"/>
    <property type="match status" value="1"/>
</dbReference>
<dbReference type="OrthoDB" id="5583at2157"/>
<accession>A0A0U2U656</accession>
<dbReference type="GO" id="GO:0009055">
    <property type="term" value="F:electron transfer activity"/>
    <property type="evidence" value="ECO:0007669"/>
    <property type="project" value="UniProtKB-UniRule"/>
</dbReference>
<keyword evidence="2 7" id="KW-0813">Transport</keyword>
<dbReference type="Gene3D" id="3.30.70.20">
    <property type="match status" value="1"/>
</dbReference>
<evidence type="ECO:0000256" key="6">
    <source>
        <dbReference type="ARBA" id="ARBA00023014"/>
    </source>
</evidence>
<evidence type="ECO:0000256" key="7">
    <source>
        <dbReference type="RuleBase" id="RU368020"/>
    </source>
</evidence>
<dbReference type="RefSeq" id="WP_075049633.1">
    <property type="nucleotide sequence ID" value="NZ_CP006867.1"/>
</dbReference>
<sequence>MVKYKVTIEVEKCISDAVCVHLCPDVFEMNEEYKSVIVEQYRVDGNPAIGIVPEELKDCVEQAAQACPVQIIHVEPIEE</sequence>
<dbReference type="EMBL" id="CP006867">
    <property type="protein sequence ID" value="ALU11636.1"/>
    <property type="molecule type" value="Genomic_DNA"/>
</dbReference>
<dbReference type="InterPro" id="IPR017896">
    <property type="entry name" value="4Fe4S_Fe-S-bd"/>
</dbReference>
<dbReference type="GeneID" id="30680046"/>